<keyword evidence="4" id="KW-0732">Signal</keyword>
<sequence>MKKKDANSKPLKLKSVPILDEGNIPMMKTLVVFLSLSLTILSFGGAHAATMSFKNNCPYTVWPGTLTSDQKPQLSTTGFELASQASFSLDTPVPWNGRFWARTGCSTDASGKFVCATADCASGQVTCNGAGAIPPATLAEFNIPAGGGQDFYDVSLVDGFNLPMSVTPQGGTGDCKTATCPANVNAVCPSELQKIGSDGSVVACLSACVKFGEPRYCCTPPQNTPETCPPTNYSQIFSQACPNAYSYAYDDNKGTFTCNGGPNYTITFCP</sequence>
<evidence type="ECO:0000256" key="4">
    <source>
        <dbReference type="ARBA" id="ARBA00022729"/>
    </source>
</evidence>
<dbReference type="PANTHER" id="PTHR31048">
    <property type="entry name" value="OS03G0233200 PROTEIN"/>
    <property type="match status" value="1"/>
</dbReference>
<dbReference type="EMBL" id="AP019303">
    <property type="protein sequence ID" value="BBH07284.1"/>
    <property type="molecule type" value="Genomic_DNA"/>
</dbReference>
<dbReference type="PIRSF" id="PIRSF002703">
    <property type="entry name" value="Thaumatin"/>
    <property type="match status" value="1"/>
</dbReference>
<dbReference type="SMART" id="SM00205">
    <property type="entry name" value="THN"/>
    <property type="match status" value="1"/>
</dbReference>
<feature type="disulfide bond" evidence="6">
    <location>
        <begin position="218"/>
        <end position="228"/>
    </location>
</feature>
<dbReference type="GO" id="GO:0006952">
    <property type="term" value="P:defense response"/>
    <property type="evidence" value="ECO:0007669"/>
    <property type="project" value="UniProtKB-ARBA"/>
</dbReference>
<evidence type="ECO:0000256" key="3">
    <source>
        <dbReference type="ARBA" id="ARBA00022525"/>
    </source>
</evidence>
<organism evidence="7">
    <name type="scientific">Prunus dulcis</name>
    <name type="common">Almond</name>
    <name type="synonym">Amygdalus dulcis</name>
    <dbReference type="NCBI Taxonomy" id="3755"/>
    <lineage>
        <taxon>Eukaryota</taxon>
        <taxon>Viridiplantae</taxon>
        <taxon>Streptophyta</taxon>
        <taxon>Embryophyta</taxon>
        <taxon>Tracheophyta</taxon>
        <taxon>Spermatophyta</taxon>
        <taxon>Magnoliopsida</taxon>
        <taxon>eudicotyledons</taxon>
        <taxon>Gunneridae</taxon>
        <taxon>Pentapetalae</taxon>
        <taxon>rosids</taxon>
        <taxon>fabids</taxon>
        <taxon>Rosales</taxon>
        <taxon>Rosaceae</taxon>
        <taxon>Amygdaloideae</taxon>
        <taxon>Amygdaleae</taxon>
        <taxon>Prunus</taxon>
    </lineage>
</organism>
<dbReference type="PROSITE" id="PS51367">
    <property type="entry name" value="THAUMATIN_2"/>
    <property type="match status" value="1"/>
</dbReference>
<keyword evidence="5 6" id="KW-1015">Disulfide bond</keyword>
<protein>
    <submittedName>
        <fullName evidence="7">Pathogenesis-related thaumatin superfamily protein</fullName>
    </submittedName>
</protein>
<evidence type="ECO:0000256" key="1">
    <source>
        <dbReference type="ARBA" id="ARBA00004613"/>
    </source>
</evidence>
<dbReference type="PROSITE" id="PS00316">
    <property type="entry name" value="THAUMATIN_1"/>
    <property type="match status" value="1"/>
</dbReference>
<dbReference type="GO" id="GO:0005576">
    <property type="term" value="C:extracellular region"/>
    <property type="evidence" value="ECO:0007669"/>
    <property type="project" value="UniProtKB-SubCell"/>
</dbReference>
<dbReference type="Gene3D" id="2.60.110.10">
    <property type="entry name" value="Thaumatin"/>
    <property type="match status" value="1"/>
</dbReference>
<feature type="disulfide bond" evidence="6">
    <location>
        <begin position="188"/>
        <end position="204"/>
    </location>
</feature>
<dbReference type="FunFam" id="2.60.110.10:FF:000002">
    <property type="entry name" value="Thaumatin-like protein 1a"/>
    <property type="match status" value="1"/>
</dbReference>
<dbReference type="InterPro" id="IPR017949">
    <property type="entry name" value="Thaumatin_CS"/>
</dbReference>
<feature type="disulfide bond" evidence="6">
    <location>
        <begin position="105"/>
        <end position="115"/>
    </location>
</feature>
<dbReference type="InterPro" id="IPR001938">
    <property type="entry name" value="Thaumatin"/>
</dbReference>
<evidence type="ECO:0000313" key="7">
    <source>
        <dbReference type="EMBL" id="BBH07284.1"/>
    </source>
</evidence>
<keyword evidence="3" id="KW-0964">Secreted</keyword>
<dbReference type="SUPFAM" id="SSF49870">
    <property type="entry name" value="Osmotin, thaumatin-like protein"/>
    <property type="match status" value="1"/>
</dbReference>
<dbReference type="Pfam" id="PF00314">
    <property type="entry name" value="Thaumatin"/>
    <property type="match status" value="1"/>
</dbReference>
<comment type="similarity">
    <text evidence="2">Belongs to the thaumatin family.</text>
</comment>
<feature type="disulfide bond" evidence="6">
    <location>
        <begin position="180"/>
        <end position="241"/>
    </location>
</feature>
<evidence type="ECO:0000256" key="5">
    <source>
        <dbReference type="ARBA" id="ARBA00023157"/>
    </source>
</evidence>
<evidence type="ECO:0000256" key="2">
    <source>
        <dbReference type="ARBA" id="ARBA00010607"/>
    </source>
</evidence>
<reference evidence="7" key="1">
    <citation type="journal article" date="2019" name="Science">
        <title>Mutation of a bHLH transcription factor allowed almond domestication.</title>
        <authorList>
            <person name="Sanchez-Perez R."/>
            <person name="Pavan S."/>
            <person name="Mazzeo R."/>
            <person name="Moldovan C."/>
            <person name="Aiese Cigliano R."/>
            <person name="Del Cueto J."/>
            <person name="Ricciardi F."/>
            <person name="Lotti C."/>
            <person name="Ricciardi L."/>
            <person name="Dicenta F."/>
            <person name="Lopez-Marques R.L."/>
            <person name="Lindberg Moller B."/>
        </authorList>
    </citation>
    <scope>NUCLEOTIDE SEQUENCE</scope>
</reference>
<feature type="disulfide bond" evidence="6">
    <location>
        <begin position="175"/>
        <end position="258"/>
    </location>
</feature>
<dbReference type="PRINTS" id="PR00347">
    <property type="entry name" value="THAUMATIN"/>
</dbReference>
<dbReference type="InterPro" id="IPR037176">
    <property type="entry name" value="Osmotin/thaumatin-like_sf"/>
</dbReference>
<name>A0A4Y1RSE2_PRUDU</name>
<gene>
    <name evidence="7" type="ORF">Prudu_019166</name>
</gene>
<comment type="subcellular location">
    <subcellularLocation>
        <location evidence="1">Secreted</location>
    </subcellularLocation>
</comment>
<feature type="disulfide bond" evidence="6">
    <location>
        <begin position="120"/>
        <end position="127"/>
    </location>
</feature>
<dbReference type="AlphaFoldDB" id="A0A4Y1RSE2"/>
<feature type="disulfide bond" evidence="6">
    <location>
        <begin position="57"/>
        <end position="269"/>
    </location>
</feature>
<accession>A0A4Y1RSE2</accession>
<proteinExistence type="inferred from homology"/>
<evidence type="ECO:0000256" key="6">
    <source>
        <dbReference type="PIRSR" id="PIRSR002703-1"/>
    </source>
</evidence>
<dbReference type="CDD" id="cd09218">
    <property type="entry name" value="TLP-PA"/>
    <property type="match status" value="1"/>
</dbReference>
<feature type="disulfide bond" evidence="6">
    <location>
        <begin position="208"/>
        <end position="217"/>
    </location>
</feature>